<accession>A0A9Q3MBV5</accession>
<evidence type="ECO:0000313" key="2">
    <source>
        <dbReference type="Proteomes" id="UP000749740"/>
    </source>
</evidence>
<dbReference type="GeneID" id="66142701"/>
<reference evidence="1" key="1">
    <citation type="submission" date="2020-04" db="EMBL/GenBank/DDBJ databases">
        <title>Global-level population genomics: horizontal gene transfer, symbiosis and evolution in Rhizobia.</title>
        <authorList>
            <person name="Gai Y."/>
        </authorList>
    </citation>
    <scope>NUCLEOTIDE SEQUENCE</scope>
    <source>
        <strain evidence="1">BLR57</strain>
    </source>
</reference>
<evidence type="ECO:0000313" key="1">
    <source>
        <dbReference type="EMBL" id="MBX5024224.1"/>
    </source>
</evidence>
<dbReference type="RefSeq" id="WP_207245365.1">
    <property type="nucleotide sequence ID" value="NZ_CP071455.1"/>
</dbReference>
<gene>
    <name evidence="1" type="ORF">HJB63_16810</name>
</gene>
<dbReference type="AlphaFoldDB" id="A0A9Q3MBV5"/>
<dbReference type="EMBL" id="JABDYC010000004">
    <property type="protein sequence ID" value="MBX5024224.1"/>
    <property type="molecule type" value="Genomic_DNA"/>
</dbReference>
<comment type="caution">
    <text evidence="1">The sequence shown here is derived from an EMBL/GenBank/DDBJ whole genome shotgun (WGS) entry which is preliminary data.</text>
</comment>
<name>A0A9Q3MBV5_9HYPH</name>
<sequence length="53" mass="5553">MIVAVEKSCFVITGIDLPVGVGAADDLARRTEQQAAALEDSSACRKSRTALAF</sequence>
<proteinExistence type="predicted"/>
<protein>
    <submittedName>
        <fullName evidence="1">Uncharacterized protein</fullName>
    </submittedName>
</protein>
<organism evidence="1 2">
    <name type="scientific">Rhizobium lentis</name>
    <dbReference type="NCBI Taxonomy" id="1138194"/>
    <lineage>
        <taxon>Bacteria</taxon>
        <taxon>Pseudomonadati</taxon>
        <taxon>Pseudomonadota</taxon>
        <taxon>Alphaproteobacteria</taxon>
        <taxon>Hyphomicrobiales</taxon>
        <taxon>Rhizobiaceae</taxon>
        <taxon>Rhizobium/Agrobacterium group</taxon>
        <taxon>Rhizobium</taxon>
    </lineage>
</organism>
<dbReference type="Proteomes" id="UP000749740">
    <property type="component" value="Unassembled WGS sequence"/>
</dbReference>